<keyword evidence="2" id="KW-1133">Transmembrane helix</keyword>
<organism evidence="3">
    <name type="scientific">Candidatus Heimdallarchaeum endolithica</name>
    <dbReference type="NCBI Taxonomy" id="2876572"/>
    <lineage>
        <taxon>Archaea</taxon>
        <taxon>Promethearchaeati</taxon>
        <taxon>Candidatus Heimdallarchaeota</taxon>
        <taxon>Candidatus Heimdallarchaeia (ex Rinke et al. 2021) (nom. nud.)</taxon>
        <taxon>Candidatus Heimdallarchaeales</taxon>
        <taxon>Candidatus Heimdallarchaeaceae</taxon>
        <taxon>Candidatus Heimdallarchaeum</taxon>
    </lineage>
</organism>
<dbReference type="Proteomes" id="UP001200513">
    <property type="component" value="Chromosome"/>
</dbReference>
<evidence type="ECO:0000256" key="1">
    <source>
        <dbReference type="SAM" id="MobiDB-lite"/>
    </source>
</evidence>
<reference evidence="3" key="1">
    <citation type="journal article" date="2022" name="Nat. Microbiol.">
        <title>Unique mobile elements and scalable gene flow at the prokaryote-eukaryote boundary revealed by circularized Asgard archaea genomes.</title>
        <authorList>
            <person name="Wu F."/>
            <person name="Speth D.R."/>
            <person name="Philosof A."/>
            <person name="Cremiere A."/>
            <person name="Narayanan A."/>
            <person name="Barco R.A."/>
            <person name="Connon S.A."/>
            <person name="Amend J.P."/>
            <person name="Antoshechkin I.A."/>
            <person name="Orphan V.J."/>
        </authorList>
    </citation>
    <scope>NUCLEOTIDE SEQUENCE</scope>
    <source>
        <strain evidence="3">PR6</strain>
    </source>
</reference>
<feature type="region of interest" description="Disordered" evidence="1">
    <location>
        <begin position="408"/>
        <end position="442"/>
    </location>
</feature>
<keyword evidence="2" id="KW-0812">Transmembrane</keyword>
<gene>
    <name evidence="3" type="ORF">K9W46_04535</name>
</gene>
<feature type="compositionally biased region" description="Basic residues" evidence="1">
    <location>
        <begin position="409"/>
        <end position="442"/>
    </location>
</feature>
<dbReference type="InterPro" id="IPR013783">
    <property type="entry name" value="Ig-like_fold"/>
</dbReference>
<dbReference type="EMBL" id="CP084167">
    <property type="protein sequence ID" value="UJG44451.1"/>
    <property type="molecule type" value="Genomic_DNA"/>
</dbReference>
<protein>
    <recommendedName>
        <fullName evidence="4">Fibronectin type-III domain-containing protein</fullName>
    </recommendedName>
</protein>
<name>A0A9Y1BT42_9ARCH</name>
<dbReference type="Gene3D" id="2.60.40.10">
    <property type="entry name" value="Immunoglobulins"/>
    <property type="match status" value="2"/>
</dbReference>
<dbReference type="SUPFAM" id="SSF49373">
    <property type="entry name" value="Invasin/intimin cell-adhesion fragments"/>
    <property type="match status" value="1"/>
</dbReference>
<accession>A0A9Y1BT42</accession>
<sequence length="442" mass="50207">MKFKYKIISVLAIITINIVIISNNIDVDGSFLEQQENSLSDKIVSQEECKKEEKTVFITQSLAYQQICTNVSTLSMYQNETRDISLMVKDINEILVNDTNIWIYSNISKESYLQTEGLTGSNGNYTLHLTSSYLSGIVSGVYNITFLCYTYGYANATKTIFLHLKSYDVTAPIVTILQPKQNQAIGSRDLTVEYKVTDDFQLREISVYIDDIIVEVLGTGVITNPENQWGNATYILRTTEVSIPKEIEGTVELKVIAIDFDFHSSEKSANIIVDTKAPTIEILKPTDEATVKSKSFTLSWFAEDNYGIDIFKIFVEEKLVLAVKTYSAQITLDYNESIYYYDIEVYAYDNVGNFDLDHIRVHVELENNFTPSTSSGRINSWQIVLLGSFTVVAGYKLVTFIKKEDQKNSTKKKRKTSRRKGNSSKINKKAKQIVKTKINRLK</sequence>
<proteinExistence type="predicted"/>
<evidence type="ECO:0000313" key="3">
    <source>
        <dbReference type="EMBL" id="UJG44451.1"/>
    </source>
</evidence>
<feature type="transmembrane region" description="Helical" evidence="2">
    <location>
        <begin position="7"/>
        <end position="25"/>
    </location>
</feature>
<dbReference type="InterPro" id="IPR008964">
    <property type="entry name" value="Invasin/intimin_cell_adhesion"/>
</dbReference>
<dbReference type="AlphaFoldDB" id="A0A9Y1BT42"/>
<evidence type="ECO:0000256" key="2">
    <source>
        <dbReference type="SAM" id="Phobius"/>
    </source>
</evidence>
<keyword evidence="2" id="KW-0472">Membrane</keyword>
<evidence type="ECO:0008006" key="4">
    <source>
        <dbReference type="Google" id="ProtNLM"/>
    </source>
</evidence>